<evidence type="ECO:0000313" key="6">
    <source>
        <dbReference type="Proteomes" id="UP000595460"/>
    </source>
</evidence>
<name>A0ABX7BYA3_9HYPH</name>
<dbReference type="Pfam" id="PF00565">
    <property type="entry name" value="SNase"/>
    <property type="match status" value="1"/>
</dbReference>
<keyword evidence="2" id="KW-0255">Endonuclease</keyword>
<keyword evidence="6" id="KW-1185">Reference proteome</keyword>
<dbReference type="EMBL" id="CP068047">
    <property type="protein sequence ID" value="QQR36908.1"/>
    <property type="molecule type" value="Genomic_DNA"/>
</dbReference>
<proteinExistence type="predicted"/>
<reference evidence="5 6" key="1">
    <citation type="submission" date="2021-01" db="EMBL/GenBank/DDBJ databases">
        <title>Genome seq and assembly of Devosia sp. G19.</title>
        <authorList>
            <person name="Chhetri G."/>
        </authorList>
    </citation>
    <scope>NUCLEOTIDE SEQUENCE [LARGE SCALE GENOMIC DNA]</scope>
    <source>
        <strain evidence="5 6">G19</strain>
    </source>
</reference>
<keyword evidence="3" id="KW-0378">Hydrolase</keyword>
<accession>A0ABX7BYA3</accession>
<dbReference type="SUPFAM" id="SSF50199">
    <property type="entry name" value="Staphylococcal nuclease"/>
    <property type="match status" value="1"/>
</dbReference>
<dbReference type="InterPro" id="IPR002071">
    <property type="entry name" value="Thermonucl_AS"/>
</dbReference>
<dbReference type="PROSITE" id="PS50830">
    <property type="entry name" value="TNASE_3"/>
    <property type="match status" value="1"/>
</dbReference>
<evidence type="ECO:0000256" key="3">
    <source>
        <dbReference type="ARBA" id="ARBA00022801"/>
    </source>
</evidence>
<dbReference type="PANTHER" id="PTHR12302">
    <property type="entry name" value="EBNA2 BINDING PROTEIN P100"/>
    <property type="match status" value="1"/>
</dbReference>
<dbReference type="PANTHER" id="PTHR12302:SF3">
    <property type="entry name" value="SERINE_THREONINE-PROTEIN KINASE 31"/>
    <property type="match status" value="1"/>
</dbReference>
<evidence type="ECO:0000256" key="2">
    <source>
        <dbReference type="ARBA" id="ARBA00022759"/>
    </source>
</evidence>
<feature type="domain" description="TNase-like" evidence="4">
    <location>
        <begin position="40"/>
        <end position="174"/>
    </location>
</feature>
<gene>
    <name evidence="5" type="ORF">JI749_04565</name>
</gene>
<evidence type="ECO:0000256" key="1">
    <source>
        <dbReference type="ARBA" id="ARBA00022722"/>
    </source>
</evidence>
<dbReference type="PROSITE" id="PS01284">
    <property type="entry name" value="TNASE_2"/>
    <property type="match status" value="1"/>
</dbReference>
<evidence type="ECO:0000313" key="5">
    <source>
        <dbReference type="EMBL" id="QQR36908.1"/>
    </source>
</evidence>
<dbReference type="InterPro" id="IPR016071">
    <property type="entry name" value="Staphylococal_nuclease_OB-fold"/>
</dbReference>
<evidence type="ECO:0000259" key="4">
    <source>
        <dbReference type="PROSITE" id="PS50830"/>
    </source>
</evidence>
<organism evidence="5 6">
    <name type="scientific">Devosia oryziradicis</name>
    <dbReference type="NCBI Taxonomy" id="2801335"/>
    <lineage>
        <taxon>Bacteria</taxon>
        <taxon>Pseudomonadati</taxon>
        <taxon>Pseudomonadota</taxon>
        <taxon>Alphaproteobacteria</taxon>
        <taxon>Hyphomicrobiales</taxon>
        <taxon>Devosiaceae</taxon>
        <taxon>Devosia</taxon>
    </lineage>
</organism>
<keyword evidence="1" id="KW-0540">Nuclease</keyword>
<dbReference type="SMART" id="SM00318">
    <property type="entry name" value="SNc"/>
    <property type="match status" value="1"/>
</dbReference>
<dbReference type="InterPro" id="IPR035437">
    <property type="entry name" value="SNase_OB-fold_sf"/>
</dbReference>
<protein>
    <submittedName>
        <fullName evidence="5">Thermonuclease family protein</fullName>
    </submittedName>
</protein>
<dbReference type="Gene3D" id="2.40.50.90">
    <property type="match status" value="1"/>
</dbReference>
<sequence>MVNEIFLGHSLFKTSLVHLATLAALNTVTVAALACEQLRMEPGGIVTSVTDGDTVILDDGRVVRMIGTQAPKLPLDRPDFPTWPLAPEAKAALEAIALNQPVRLGFGGETMDRYGRVLAHVFVEAPDGEIWAQQAMIARGLARVYSFPDNRACLDLLFAAEGRARLAGLGIWADPYYSTRAANAPGDLLARAGHYELVEGRVLLAEQSGGRVYLNFGRFWKEDFTAVIEAPALRLFAEDGLDPLVLENALVRIRGWVDDRDGPRIEVTHPEQIEVLATR</sequence>
<dbReference type="Proteomes" id="UP000595460">
    <property type="component" value="Chromosome"/>
</dbReference>